<reference evidence="1 2" key="1">
    <citation type="journal article" date="2020" name="Nature">
        <title>Six reference-quality genomes reveal evolution of bat adaptations.</title>
        <authorList>
            <person name="Jebb D."/>
            <person name="Huang Z."/>
            <person name="Pippel M."/>
            <person name="Hughes G.M."/>
            <person name="Lavrichenko K."/>
            <person name="Devanna P."/>
            <person name="Winkler S."/>
            <person name="Jermiin L.S."/>
            <person name="Skirmuntt E.C."/>
            <person name="Katzourakis A."/>
            <person name="Burkitt-Gray L."/>
            <person name="Ray D.A."/>
            <person name="Sullivan K.A.M."/>
            <person name="Roscito J.G."/>
            <person name="Kirilenko B.M."/>
            <person name="Davalos L.M."/>
            <person name="Corthals A.P."/>
            <person name="Power M.L."/>
            <person name="Jones G."/>
            <person name="Ransome R.D."/>
            <person name="Dechmann D.K.N."/>
            <person name="Locatelli A.G."/>
            <person name="Puechmaille S.J."/>
            <person name="Fedrigo O."/>
            <person name="Jarvis E.D."/>
            <person name="Hiller M."/>
            <person name="Vernes S.C."/>
            <person name="Myers E.W."/>
            <person name="Teeling E.C."/>
        </authorList>
    </citation>
    <scope>NUCLEOTIDE SEQUENCE [LARGE SCALE GENOMIC DNA]</scope>
    <source>
        <strain evidence="1">MRouAeg1</strain>
        <tissue evidence="1">Muscle</tissue>
    </source>
</reference>
<dbReference type="AlphaFoldDB" id="A0A7J8F0W6"/>
<comment type="caution">
    <text evidence="1">The sequence shown here is derived from an EMBL/GenBank/DDBJ whole genome shotgun (WGS) entry which is preliminary data.</text>
</comment>
<evidence type="ECO:0000313" key="2">
    <source>
        <dbReference type="Proteomes" id="UP000593571"/>
    </source>
</evidence>
<sequence>MDQNLAVKQGRSLLLQRPKGGDTERLGWVHVEGAVHWLAQLPFQAHPGDHPTVHTSYENYFPCPFASRGSEEISLRPSDVLVRDLGLEPRHEGFTWLAQVMAQAAGSAGGSTACPTGVLQS</sequence>
<dbReference type="Proteomes" id="UP000593571">
    <property type="component" value="Unassembled WGS sequence"/>
</dbReference>
<name>A0A7J8F0W6_ROUAE</name>
<accession>A0A7J8F0W6</accession>
<dbReference type="EMBL" id="JACASE010000008">
    <property type="protein sequence ID" value="KAF6441225.1"/>
    <property type="molecule type" value="Genomic_DNA"/>
</dbReference>
<protein>
    <submittedName>
        <fullName evidence="1">Uncharacterized protein</fullName>
    </submittedName>
</protein>
<gene>
    <name evidence="1" type="ORF">HJG63_012368</name>
</gene>
<organism evidence="1 2">
    <name type="scientific">Rousettus aegyptiacus</name>
    <name type="common">Egyptian fruit bat</name>
    <name type="synonym">Pteropus aegyptiacus</name>
    <dbReference type="NCBI Taxonomy" id="9407"/>
    <lineage>
        <taxon>Eukaryota</taxon>
        <taxon>Metazoa</taxon>
        <taxon>Chordata</taxon>
        <taxon>Craniata</taxon>
        <taxon>Vertebrata</taxon>
        <taxon>Euteleostomi</taxon>
        <taxon>Mammalia</taxon>
        <taxon>Eutheria</taxon>
        <taxon>Laurasiatheria</taxon>
        <taxon>Chiroptera</taxon>
        <taxon>Yinpterochiroptera</taxon>
        <taxon>Pteropodoidea</taxon>
        <taxon>Pteropodidae</taxon>
        <taxon>Rousettinae</taxon>
        <taxon>Rousettus</taxon>
    </lineage>
</organism>
<evidence type="ECO:0000313" key="1">
    <source>
        <dbReference type="EMBL" id="KAF6441225.1"/>
    </source>
</evidence>
<keyword evidence="2" id="KW-1185">Reference proteome</keyword>
<proteinExistence type="predicted"/>